<dbReference type="InterPro" id="IPR036736">
    <property type="entry name" value="ACP-like_sf"/>
</dbReference>
<dbReference type="Proteomes" id="UP000295351">
    <property type="component" value="Unassembled WGS sequence"/>
</dbReference>
<dbReference type="InterPro" id="IPR009081">
    <property type="entry name" value="PP-bd_ACP"/>
</dbReference>
<dbReference type="GO" id="GO:0000036">
    <property type="term" value="F:acyl carrier activity"/>
    <property type="evidence" value="ECO:0007669"/>
    <property type="project" value="UniProtKB-UniRule"/>
</dbReference>
<organism evidence="13 14">
    <name type="scientific">Shinella granuli</name>
    <dbReference type="NCBI Taxonomy" id="323621"/>
    <lineage>
        <taxon>Bacteria</taxon>
        <taxon>Pseudomonadati</taxon>
        <taxon>Pseudomonadota</taxon>
        <taxon>Alphaproteobacteria</taxon>
        <taxon>Hyphomicrobiales</taxon>
        <taxon>Rhizobiaceae</taxon>
        <taxon>Shinella</taxon>
    </lineage>
</organism>
<comment type="PTM">
    <text evidence="11">4'-phosphopantetheine is transferred from CoA to a specific serine of apo-ACP by acpS.</text>
</comment>
<evidence type="ECO:0000256" key="10">
    <source>
        <dbReference type="NCBIfam" id="TIGR00517"/>
    </source>
</evidence>
<reference evidence="13 14" key="1">
    <citation type="submission" date="2019-03" db="EMBL/GenBank/DDBJ databases">
        <title>Genomic Encyclopedia of Type Strains, Phase IV (KMG-IV): sequencing the most valuable type-strain genomes for metagenomic binning, comparative biology and taxonomic classification.</title>
        <authorList>
            <person name="Goeker M."/>
        </authorList>
    </citation>
    <scope>NUCLEOTIDE SEQUENCE [LARGE SCALE GENOMIC DNA]</scope>
    <source>
        <strain evidence="13 14">DSM 18401</strain>
    </source>
</reference>
<evidence type="ECO:0000256" key="8">
    <source>
        <dbReference type="ARBA" id="ARBA00024328"/>
    </source>
</evidence>
<evidence type="ECO:0000256" key="7">
    <source>
        <dbReference type="ARBA" id="ARBA00023160"/>
    </source>
</evidence>
<evidence type="ECO:0000259" key="12">
    <source>
        <dbReference type="PROSITE" id="PS50075"/>
    </source>
</evidence>
<comment type="pathway">
    <text evidence="8">Glycolipid biosynthesis; KDO(2)-lipid A biosynthesis.</text>
</comment>
<gene>
    <name evidence="9" type="primary">acpP</name>
    <name evidence="13" type="ORF">EV665_104337</name>
</gene>
<dbReference type="HAMAP" id="MF_01217">
    <property type="entry name" value="Acyl_carrier"/>
    <property type="match status" value="1"/>
</dbReference>
<comment type="caution">
    <text evidence="13">The sequence shown here is derived from an EMBL/GenBank/DDBJ whole genome shotgun (WGS) entry which is preliminary data.</text>
</comment>
<accession>A0A4R2D5I6</accession>
<comment type="pathway">
    <text evidence="9 11">Lipid metabolism; fatty acid biosynthesis.</text>
</comment>
<keyword evidence="1 9" id="KW-0596">Phosphopantetheine</keyword>
<keyword evidence="4 9" id="KW-0597">Phosphoprotein</keyword>
<evidence type="ECO:0000313" key="13">
    <source>
        <dbReference type="EMBL" id="TCN46659.1"/>
    </source>
</evidence>
<dbReference type="NCBIfam" id="NF002151">
    <property type="entry name" value="PRK00982.1-5"/>
    <property type="match status" value="1"/>
</dbReference>
<keyword evidence="3 9" id="KW-0444">Lipid biosynthesis</keyword>
<dbReference type="GO" id="GO:0005829">
    <property type="term" value="C:cytosol"/>
    <property type="evidence" value="ECO:0007669"/>
    <property type="project" value="TreeGrafter"/>
</dbReference>
<evidence type="ECO:0000256" key="1">
    <source>
        <dbReference type="ARBA" id="ARBA00022450"/>
    </source>
</evidence>
<feature type="domain" description="Carrier" evidence="12">
    <location>
        <begin position="6"/>
        <end position="81"/>
    </location>
</feature>
<dbReference type="RefSeq" id="WP_133033971.1">
    <property type="nucleotide sequence ID" value="NZ_BAABEI010000012.1"/>
</dbReference>
<protein>
    <recommendedName>
        <fullName evidence="9 10">Acyl carrier protein</fullName>
        <shortName evidence="9">ACP</shortName>
    </recommendedName>
</protein>
<dbReference type="GO" id="GO:0016020">
    <property type="term" value="C:membrane"/>
    <property type="evidence" value="ECO:0007669"/>
    <property type="project" value="GOC"/>
</dbReference>
<evidence type="ECO:0000313" key="14">
    <source>
        <dbReference type="Proteomes" id="UP000295351"/>
    </source>
</evidence>
<evidence type="ECO:0000256" key="6">
    <source>
        <dbReference type="ARBA" id="ARBA00023098"/>
    </source>
</evidence>
<dbReference type="Gene3D" id="1.10.1200.10">
    <property type="entry name" value="ACP-like"/>
    <property type="match status" value="1"/>
</dbReference>
<sequence length="82" mass="8914">MEDVRTEIAERVKNIIVGQLAVEKSKVVDDASIVDDLGADSLEVVQIVMLIEDEFGITIPDAPAEEFLTVQDAIDFVVASQP</sequence>
<keyword evidence="2 9" id="KW-0963">Cytoplasm</keyword>
<keyword evidence="7 9" id="KW-0275">Fatty acid biosynthesis</keyword>
<dbReference type="SUPFAM" id="SSF47336">
    <property type="entry name" value="ACP-like"/>
    <property type="match status" value="1"/>
</dbReference>
<dbReference type="AlphaFoldDB" id="A0A4R2D5I6"/>
<dbReference type="PANTHER" id="PTHR20863:SF76">
    <property type="entry name" value="CARRIER DOMAIN-CONTAINING PROTEIN"/>
    <property type="match status" value="1"/>
</dbReference>
<keyword evidence="5 9" id="KW-0276">Fatty acid metabolism</keyword>
<dbReference type="GO" id="GO:0036104">
    <property type="term" value="P:Kdo2-lipid A biosynthetic process"/>
    <property type="evidence" value="ECO:0007669"/>
    <property type="project" value="UniProtKB-UniPathway"/>
</dbReference>
<dbReference type="PROSITE" id="PS50075">
    <property type="entry name" value="CARRIER"/>
    <property type="match status" value="1"/>
</dbReference>
<evidence type="ECO:0000256" key="4">
    <source>
        <dbReference type="ARBA" id="ARBA00022553"/>
    </source>
</evidence>
<dbReference type="GO" id="GO:0009245">
    <property type="term" value="P:lipid A biosynthetic process"/>
    <property type="evidence" value="ECO:0007669"/>
    <property type="project" value="TreeGrafter"/>
</dbReference>
<evidence type="ECO:0000256" key="3">
    <source>
        <dbReference type="ARBA" id="ARBA00022516"/>
    </source>
</evidence>
<dbReference type="PANTHER" id="PTHR20863">
    <property type="entry name" value="ACYL CARRIER PROTEIN"/>
    <property type="match status" value="1"/>
</dbReference>
<dbReference type="GO" id="GO:0000035">
    <property type="term" value="F:acyl binding"/>
    <property type="evidence" value="ECO:0007669"/>
    <property type="project" value="TreeGrafter"/>
</dbReference>
<proteinExistence type="inferred from homology"/>
<keyword evidence="6 9" id="KW-0443">Lipid metabolism</keyword>
<dbReference type="NCBIfam" id="NF002148">
    <property type="entry name" value="PRK00982.1-2"/>
    <property type="match status" value="1"/>
</dbReference>
<dbReference type="PROSITE" id="PS00012">
    <property type="entry name" value="PHOSPHOPANTETHEINE"/>
    <property type="match status" value="1"/>
</dbReference>
<evidence type="ECO:0000256" key="5">
    <source>
        <dbReference type="ARBA" id="ARBA00022832"/>
    </source>
</evidence>
<name>A0A4R2D5I6_SHIGR</name>
<dbReference type="NCBIfam" id="TIGR00517">
    <property type="entry name" value="acyl_carrier"/>
    <property type="match status" value="1"/>
</dbReference>
<comment type="similarity">
    <text evidence="9">Belongs to the acyl carrier protein (ACP) family.</text>
</comment>
<comment type="function">
    <text evidence="9 11">Carrier of the growing fatty acid chain in fatty acid biosynthesis.</text>
</comment>
<dbReference type="UniPathway" id="UPA00094"/>
<comment type="PTM">
    <text evidence="9">4'-phosphopantetheine is transferred from CoA to a specific serine of apo-ACP by AcpS. This modification is essential for activity because fatty acids are bound in thioester linkage to the sulfhydryl of the prosthetic group.</text>
</comment>
<dbReference type="InterPro" id="IPR003231">
    <property type="entry name" value="ACP"/>
</dbReference>
<evidence type="ECO:0000256" key="2">
    <source>
        <dbReference type="ARBA" id="ARBA00022490"/>
    </source>
</evidence>
<evidence type="ECO:0000256" key="11">
    <source>
        <dbReference type="RuleBase" id="RU003545"/>
    </source>
</evidence>
<dbReference type="UniPathway" id="UPA00360"/>
<dbReference type="InterPro" id="IPR006162">
    <property type="entry name" value="Ppantetheine_attach_site"/>
</dbReference>
<evidence type="ECO:0000256" key="9">
    <source>
        <dbReference type="HAMAP-Rule" id="MF_01217"/>
    </source>
</evidence>
<keyword evidence="14" id="KW-1185">Reference proteome</keyword>
<dbReference type="NCBIfam" id="NF002150">
    <property type="entry name" value="PRK00982.1-4"/>
    <property type="match status" value="1"/>
</dbReference>
<dbReference type="EMBL" id="SLVX01000004">
    <property type="protein sequence ID" value="TCN46659.1"/>
    <property type="molecule type" value="Genomic_DNA"/>
</dbReference>
<comment type="subcellular location">
    <subcellularLocation>
        <location evidence="9">Cytoplasm</location>
    </subcellularLocation>
</comment>
<feature type="modified residue" description="O-(pantetheine 4'-phosphoryl)serine" evidence="9">
    <location>
        <position position="41"/>
    </location>
</feature>
<dbReference type="Pfam" id="PF00550">
    <property type="entry name" value="PP-binding"/>
    <property type="match status" value="1"/>
</dbReference>